<comment type="caution">
    <text evidence="1">The sequence shown here is derived from an EMBL/GenBank/DDBJ whole genome shotgun (WGS) entry which is preliminary data.</text>
</comment>
<name>A0ACB8F1A3_9SAUR</name>
<evidence type="ECO:0000313" key="2">
    <source>
        <dbReference type="Proteomes" id="UP000827872"/>
    </source>
</evidence>
<accession>A0ACB8F1A3</accession>
<evidence type="ECO:0000313" key="1">
    <source>
        <dbReference type="EMBL" id="KAH7998577.1"/>
    </source>
</evidence>
<reference evidence="1" key="1">
    <citation type="submission" date="2021-08" db="EMBL/GenBank/DDBJ databases">
        <title>The first chromosome-level gecko genome reveals the dynamic sex chromosomes of Neotropical dwarf geckos (Sphaerodactylidae: Sphaerodactylus).</title>
        <authorList>
            <person name="Pinto B.J."/>
            <person name="Keating S.E."/>
            <person name="Gamble T."/>
        </authorList>
    </citation>
    <scope>NUCLEOTIDE SEQUENCE</scope>
    <source>
        <strain evidence="1">TG3544</strain>
    </source>
</reference>
<sequence>MRLSFVGEMGWELHVPRNHCTRVYQSVMKAGAKDGITNAGYRAIDSLSIEKGYRHWHADLRPDDTPLEAGLGFTCKLKTDIPFLGREAIEAQKAAGIFRRLVCFTVDEKVPLFGLEAIWRNGKVVGHIRRADFGHALNKTVAYGYIRNPEGGPPCIDDAGVRASAVLAPAVWNVLPNEDHWTDSVVHLRKAFF</sequence>
<gene>
    <name evidence="1" type="ORF">K3G42_018052</name>
</gene>
<dbReference type="Proteomes" id="UP000827872">
    <property type="component" value="Linkage Group LG12"/>
</dbReference>
<keyword evidence="2" id="KW-1185">Reference proteome</keyword>
<protein>
    <submittedName>
        <fullName evidence="1">Uncharacterized protein</fullName>
    </submittedName>
</protein>
<dbReference type="EMBL" id="CM037625">
    <property type="protein sequence ID" value="KAH7998577.1"/>
    <property type="molecule type" value="Genomic_DNA"/>
</dbReference>
<organism evidence="1 2">
    <name type="scientific">Sphaerodactylus townsendi</name>
    <dbReference type="NCBI Taxonomy" id="933632"/>
    <lineage>
        <taxon>Eukaryota</taxon>
        <taxon>Metazoa</taxon>
        <taxon>Chordata</taxon>
        <taxon>Craniata</taxon>
        <taxon>Vertebrata</taxon>
        <taxon>Euteleostomi</taxon>
        <taxon>Lepidosauria</taxon>
        <taxon>Squamata</taxon>
        <taxon>Bifurcata</taxon>
        <taxon>Gekkota</taxon>
        <taxon>Sphaerodactylidae</taxon>
        <taxon>Sphaerodactylus</taxon>
    </lineage>
</organism>
<proteinExistence type="predicted"/>